<dbReference type="GO" id="GO:0004674">
    <property type="term" value="F:protein serine/threonine kinase activity"/>
    <property type="evidence" value="ECO:0007669"/>
    <property type="project" value="UniProtKB-KW"/>
</dbReference>
<dbReference type="GO" id="GO:0005524">
    <property type="term" value="F:ATP binding"/>
    <property type="evidence" value="ECO:0007669"/>
    <property type="project" value="UniProtKB-KW"/>
</dbReference>
<evidence type="ECO:0000256" key="2">
    <source>
        <dbReference type="ARBA" id="ARBA00022527"/>
    </source>
</evidence>
<dbReference type="SMART" id="SM00220">
    <property type="entry name" value="S_TKc"/>
    <property type="match status" value="1"/>
</dbReference>
<name>A0A9C7UMY6_9RHOD</name>
<evidence type="ECO:0000256" key="8">
    <source>
        <dbReference type="ARBA" id="ARBA00048679"/>
    </source>
</evidence>
<dbReference type="SUPFAM" id="SSF56112">
    <property type="entry name" value="Protein kinase-like (PK-like)"/>
    <property type="match status" value="1"/>
</dbReference>
<dbReference type="PROSITE" id="PS50011">
    <property type="entry name" value="PROTEIN_KINASE_DOM"/>
    <property type="match status" value="1"/>
</dbReference>
<evidence type="ECO:0000259" key="9">
    <source>
        <dbReference type="PROSITE" id="PS50011"/>
    </source>
</evidence>
<dbReference type="EC" id="2.7.11.1" evidence="1"/>
<keyword evidence="3" id="KW-0808">Transferase</keyword>
<accession>A0A9C7UMY6</accession>
<dbReference type="Pfam" id="PF00069">
    <property type="entry name" value="Pkinase"/>
    <property type="match status" value="1"/>
</dbReference>
<keyword evidence="4" id="KW-0547">Nucleotide-binding</keyword>
<proteinExistence type="predicted"/>
<feature type="domain" description="Protein kinase" evidence="9">
    <location>
        <begin position="47"/>
        <end position="331"/>
    </location>
</feature>
<dbReference type="Proteomes" id="UP001061958">
    <property type="component" value="Unassembled WGS sequence"/>
</dbReference>
<dbReference type="InterPro" id="IPR011009">
    <property type="entry name" value="Kinase-like_dom_sf"/>
</dbReference>
<comment type="caution">
    <text evidence="10">The sequence shown here is derived from an EMBL/GenBank/DDBJ whole genome shotgun (WGS) entry which is preliminary data.</text>
</comment>
<keyword evidence="5" id="KW-0418">Kinase</keyword>
<evidence type="ECO:0000313" key="11">
    <source>
        <dbReference type="Proteomes" id="UP001061958"/>
    </source>
</evidence>
<dbReference type="InterPro" id="IPR000719">
    <property type="entry name" value="Prot_kinase_dom"/>
</dbReference>
<dbReference type="GO" id="GO:0005737">
    <property type="term" value="C:cytoplasm"/>
    <property type="evidence" value="ECO:0007669"/>
    <property type="project" value="TreeGrafter"/>
</dbReference>
<keyword evidence="2" id="KW-0723">Serine/threonine-protein kinase</keyword>
<sequence length="387" mass="43916">MFRAVKRALTEAANLYDTCQSFSSSSSNKPIGQAYQGTRLVFGERRVQVGSLLAEGGFSFIYKATDEDSLEQFALKRTLCMDKESFEMASTEVRVLQLLPHHHNIVRYYGSQTRNLEKESKEVLILLELCDGKSLAEALFLTSGKVEDYWSEQQIVQVFQDACSAVAHLHAQHPPISHRDIKLENLLKSTLDNCFKLCDFGSCCFNNTEITNRKERFEQEYILQKQSTFMYRAPEMVDLYGKRKLTEKVDIWALGCILYILCYRKHPFETGSAVQILNGKVDIPTVPSYSVVLRQLILDMLQVEPDKRPTANDVVCLLKSLHTNQSIHPLEPVVGSVEEDWACFGCVDEEDNGKDTQHSIPNEDSTLINLESPVTSKGTEKHIFDLL</sequence>
<keyword evidence="11" id="KW-1185">Reference proteome</keyword>
<dbReference type="AlphaFoldDB" id="A0A9C7UMY6"/>
<dbReference type="PANTHER" id="PTHR22967:SF57">
    <property type="entry name" value="AUXILIN, ISOFORM A-RELATED"/>
    <property type="match status" value="1"/>
</dbReference>
<evidence type="ECO:0000313" key="10">
    <source>
        <dbReference type="EMBL" id="GJQ09219.1"/>
    </source>
</evidence>
<evidence type="ECO:0000256" key="6">
    <source>
        <dbReference type="ARBA" id="ARBA00022840"/>
    </source>
</evidence>
<evidence type="ECO:0000256" key="3">
    <source>
        <dbReference type="ARBA" id="ARBA00022679"/>
    </source>
</evidence>
<gene>
    <name evidence="10" type="ORF">GpartN1_g1010.t1</name>
</gene>
<dbReference type="Gene3D" id="1.10.510.10">
    <property type="entry name" value="Transferase(Phosphotransferase) domain 1"/>
    <property type="match status" value="1"/>
</dbReference>
<organism evidence="10 11">
    <name type="scientific">Galdieria partita</name>
    <dbReference type="NCBI Taxonomy" id="83374"/>
    <lineage>
        <taxon>Eukaryota</taxon>
        <taxon>Rhodophyta</taxon>
        <taxon>Bangiophyceae</taxon>
        <taxon>Galdieriales</taxon>
        <taxon>Galdieriaceae</taxon>
        <taxon>Galdieria</taxon>
    </lineage>
</organism>
<dbReference type="OrthoDB" id="248923at2759"/>
<evidence type="ECO:0000256" key="4">
    <source>
        <dbReference type="ARBA" id="ARBA00022741"/>
    </source>
</evidence>
<comment type="catalytic activity">
    <reaction evidence="7">
        <text>L-threonyl-[protein] + ATP = O-phospho-L-threonyl-[protein] + ADP + H(+)</text>
        <dbReference type="Rhea" id="RHEA:46608"/>
        <dbReference type="Rhea" id="RHEA-COMP:11060"/>
        <dbReference type="Rhea" id="RHEA-COMP:11605"/>
        <dbReference type="ChEBI" id="CHEBI:15378"/>
        <dbReference type="ChEBI" id="CHEBI:30013"/>
        <dbReference type="ChEBI" id="CHEBI:30616"/>
        <dbReference type="ChEBI" id="CHEBI:61977"/>
        <dbReference type="ChEBI" id="CHEBI:456216"/>
        <dbReference type="EC" id="2.7.11.1"/>
    </reaction>
</comment>
<reference evidence="10" key="2">
    <citation type="submission" date="2022-01" db="EMBL/GenBank/DDBJ databases">
        <authorList>
            <person name="Hirooka S."/>
            <person name="Miyagishima S.Y."/>
        </authorList>
    </citation>
    <scope>NUCLEOTIDE SEQUENCE</scope>
    <source>
        <strain evidence="10">NBRC 102759</strain>
    </source>
</reference>
<comment type="catalytic activity">
    <reaction evidence="8">
        <text>L-seryl-[protein] + ATP = O-phospho-L-seryl-[protein] + ADP + H(+)</text>
        <dbReference type="Rhea" id="RHEA:17989"/>
        <dbReference type="Rhea" id="RHEA-COMP:9863"/>
        <dbReference type="Rhea" id="RHEA-COMP:11604"/>
        <dbReference type="ChEBI" id="CHEBI:15378"/>
        <dbReference type="ChEBI" id="CHEBI:29999"/>
        <dbReference type="ChEBI" id="CHEBI:30616"/>
        <dbReference type="ChEBI" id="CHEBI:83421"/>
        <dbReference type="ChEBI" id="CHEBI:456216"/>
        <dbReference type="EC" id="2.7.11.1"/>
    </reaction>
</comment>
<dbReference type="PANTHER" id="PTHR22967">
    <property type="entry name" value="SERINE/THREONINE PROTEIN KINASE"/>
    <property type="match status" value="1"/>
</dbReference>
<dbReference type="EMBL" id="BQMJ01000007">
    <property type="protein sequence ID" value="GJQ09219.1"/>
    <property type="molecule type" value="Genomic_DNA"/>
</dbReference>
<evidence type="ECO:0000256" key="1">
    <source>
        <dbReference type="ARBA" id="ARBA00012513"/>
    </source>
</evidence>
<keyword evidence="6" id="KW-0067">ATP-binding</keyword>
<evidence type="ECO:0000256" key="5">
    <source>
        <dbReference type="ARBA" id="ARBA00022777"/>
    </source>
</evidence>
<evidence type="ECO:0000256" key="7">
    <source>
        <dbReference type="ARBA" id="ARBA00047899"/>
    </source>
</evidence>
<reference evidence="10" key="1">
    <citation type="journal article" date="2022" name="Proc. Natl. Acad. Sci. U.S.A.">
        <title>Life cycle and functional genomics of the unicellular red alga Galdieria for elucidating algal and plant evolution and industrial use.</title>
        <authorList>
            <person name="Hirooka S."/>
            <person name="Itabashi T."/>
            <person name="Ichinose T.M."/>
            <person name="Onuma R."/>
            <person name="Fujiwara T."/>
            <person name="Yamashita S."/>
            <person name="Jong L.W."/>
            <person name="Tomita R."/>
            <person name="Iwane A.H."/>
            <person name="Miyagishima S.Y."/>
        </authorList>
    </citation>
    <scope>NUCLEOTIDE SEQUENCE</scope>
    <source>
        <strain evidence="10">NBRC 102759</strain>
    </source>
</reference>
<protein>
    <recommendedName>
        <fullName evidence="1">non-specific serine/threonine protein kinase</fullName>
        <ecNumber evidence="1">2.7.11.1</ecNumber>
    </recommendedName>
</protein>